<comment type="pathway">
    <text evidence="1">Purine metabolism; IMP biosynthesis via de novo pathway; N(2)-formyl-N(1)-(5-phospho-D-ribosyl)glycinamide from N(1)-(5-phospho-D-ribosyl)glycinamide (10-formyl THF route): step 1/1.</text>
</comment>
<dbReference type="GO" id="GO:0046084">
    <property type="term" value="P:adenine biosynthetic process"/>
    <property type="evidence" value="ECO:0007669"/>
    <property type="project" value="EnsemblFungi"/>
</dbReference>
<evidence type="ECO:0000256" key="8">
    <source>
        <dbReference type="ARBA" id="ARBA00041682"/>
    </source>
</evidence>
<sequence>MSKQTITVLISGNGSNLQALIDATAKGELNADIIQVISSSSDAYGLTRAKDASIPTRVHSLKNYYKDIPKGDRPLARKKFNKELANLIIHGDKEGEEVPGYKRPDLIVCAGWMLILAPEFLTPLEDEGISIINLHPALPGAFEGTHAIDRAWKAAQDGEITKGGVMVHYVIQEVDQGEPLIVKEIEIPKGITLEEYEEKVHSVEHGAIVEGTVKALELAKK</sequence>
<dbReference type="GeneID" id="30200661"/>
<dbReference type="InterPro" id="IPR004607">
    <property type="entry name" value="GART"/>
</dbReference>
<keyword evidence="5" id="KW-0658">Purine biosynthesis</keyword>
<comment type="similarity">
    <text evidence="6">Belongs to the GART family.</text>
</comment>
<evidence type="ECO:0000256" key="3">
    <source>
        <dbReference type="ARBA" id="ARBA00022076"/>
    </source>
</evidence>
<dbReference type="Pfam" id="PF00551">
    <property type="entry name" value="Formyl_trans_N"/>
    <property type="match status" value="1"/>
</dbReference>
<dbReference type="InterPro" id="IPR002376">
    <property type="entry name" value="Formyl_transf_N"/>
</dbReference>
<gene>
    <name evidence="11" type="ORF">WICANDRAFT_62675</name>
</gene>
<evidence type="ECO:0000256" key="6">
    <source>
        <dbReference type="ARBA" id="ARBA00038440"/>
    </source>
</evidence>
<dbReference type="NCBIfam" id="TIGR00639">
    <property type="entry name" value="PurN"/>
    <property type="match status" value="1"/>
</dbReference>
<dbReference type="GO" id="GO:0006189">
    <property type="term" value="P:'de novo' IMP biosynthetic process"/>
    <property type="evidence" value="ECO:0007669"/>
    <property type="project" value="EnsemblFungi"/>
</dbReference>
<evidence type="ECO:0000313" key="12">
    <source>
        <dbReference type="Proteomes" id="UP000094112"/>
    </source>
</evidence>
<dbReference type="PANTHER" id="PTHR43369:SF2">
    <property type="entry name" value="PHOSPHORIBOSYLGLYCINAMIDE FORMYLTRANSFERASE"/>
    <property type="match status" value="1"/>
</dbReference>
<dbReference type="InterPro" id="IPR036477">
    <property type="entry name" value="Formyl_transf_N_sf"/>
</dbReference>
<dbReference type="GO" id="GO:0004644">
    <property type="term" value="F:phosphoribosylglycinamide formyltransferase activity"/>
    <property type="evidence" value="ECO:0007669"/>
    <property type="project" value="UniProtKB-EC"/>
</dbReference>
<organism evidence="11 12">
    <name type="scientific">Wickerhamomyces anomalus (strain ATCC 58044 / CBS 1984 / NCYC 433 / NRRL Y-366-8)</name>
    <name type="common">Yeast</name>
    <name type="synonym">Hansenula anomala</name>
    <dbReference type="NCBI Taxonomy" id="683960"/>
    <lineage>
        <taxon>Eukaryota</taxon>
        <taxon>Fungi</taxon>
        <taxon>Dikarya</taxon>
        <taxon>Ascomycota</taxon>
        <taxon>Saccharomycotina</taxon>
        <taxon>Saccharomycetes</taxon>
        <taxon>Phaffomycetales</taxon>
        <taxon>Wickerhamomycetaceae</taxon>
        <taxon>Wickerhamomyces</taxon>
    </lineage>
</organism>
<dbReference type="Gene3D" id="3.40.50.170">
    <property type="entry name" value="Formyl transferase, N-terminal domain"/>
    <property type="match status" value="1"/>
</dbReference>
<dbReference type="GO" id="GO:0005737">
    <property type="term" value="C:cytoplasm"/>
    <property type="evidence" value="ECO:0007669"/>
    <property type="project" value="TreeGrafter"/>
</dbReference>
<dbReference type="PANTHER" id="PTHR43369">
    <property type="entry name" value="PHOSPHORIBOSYLGLYCINAMIDE FORMYLTRANSFERASE"/>
    <property type="match status" value="1"/>
</dbReference>
<dbReference type="EC" id="2.1.2.2" evidence="2"/>
<evidence type="ECO:0000256" key="2">
    <source>
        <dbReference type="ARBA" id="ARBA00012254"/>
    </source>
</evidence>
<keyword evidence="12" id="KW-1185">Reference proteome</keyword>
<evidence type="ECO:0000256" key="5">
    <source>
        <dbReference type="ARBA" id="ARBA00022755"/>
    </source>
</evidence>
<dbReference type="FunFam" id="3.40.50.170:FF:000009">
    <property type="entry name" value="Phosphoribosylglycinamide formyltransferase (Eurofung)"/>
    <property type="match status" value="1"/>
</dbReference>
<dbReference type="OrthoDB" id="5575075at2759"/>
<comment type="catalytic activity">
    <reaction evidence="9">
        <text>N(1)-(5-phospho-beta-D-ribosyl)glycinamide + (6R)-10-formyltetrahydrofolate = N(2)-formyl-N(1)-(5-phospho-beta-D-ribosyl)glycinamide + (6S)-5,6,7,8-tetrahydrofolate + H(+)</text>
        <dbReference type="Rhea" id="RHEA:15053"/>
        <dbReference type="ChEBI" id="CHEBI:15378"/>
        <dbReference type="ChEBI" id="CHEBI:57453"/>
        <dbReference type="ChEBI" id="CHEBI:143788"/>
        <dbReference type="ChEBI" id="CHEBI:147286"/>
        <dbReference type="ChEBI" id="CHEBI:195366"/>
        <dbReference type="EC" id="2.1.2.2"/>
    </reaction>
</comment>
<dbReference type="Proteomes" id="UP000094112">
    <property type="component" value="Unassembled WGS sequence"/>
</dbReference>
<evidence type="ECO:0000259" key="10">
    <source>
        <dbReference type="Pfam" id="PF00551"/>
    </source>
</evidence>
<evidence type="ECO:0000256" key="9">
    <source>
        <dbReference type="ARBA" id="ARBA00047664"/>
    </source>
</evidence>
<feature type="domain" description="Formyl transferase N-terminal" evidence="10">
    <location>
        <begin position="6"/>
        <end position="210"/>
    </location>
</feature>
<dbReference type="EMBL" id="KV454210">
    <property type="protein sequence ID" value="ODQ60110.1"/>
    <property type="molecule type" value="Genomic_DNA"/>
</dbReference>
<protein>
    <recommendedName>
        <fullName evidence="3">Phosphoribosylglycinamide formyltransferase</fullName>
        <ecNumber evidence="2">2.1.2.2</ecNumber>
    </recommendedName>
    <alternativeName>
        <fullName evidence="8">5'-phosphoribosylglycinamide transformylase</fullName>
    </alternativeName>
    <alternativeName>
        <fullName evidence="7">GAR transformylase</fullName>
    </alternativeName>
</protein>
<dbReference type="AlphaFoldDB" id="A0A1E3P4C1"/>
<accession>A0A1E3P4C1</accession>
<name>A0A1E3P4C1_WICAA</name>
<keyword evidence="4" id="KW-0808">Transferase</keyword>
<dbReference type="STRING" id="683960.A0A1E3P4C1"/>
<reference evidence="11 12" key="1">
    <citation type="journal article" date="2016" name="Proc. Natl. Acad. Sci. U.S.A.">
        <title>Comparative genomics of biotechnologically important yeasts.</title>
        <authorList>
            <person name="Riley R."/>
            <person name="Haridas S."/>
            <person name="Wolfe K.H."/>
            <person name="Lopes M.R."/>
            <person name="Hittinger C.T."/>
            <person name="Goeker M."/>
            <person name="Salamov A.A."/>
            <person name="Wisecaver J.H."/>
            <person name="Long T.M."/>
            <person name="Calvey C.H."/>
            <person name="Aerts A.L."/>
            <person name="Barry K.W."/>
            <person name="Choi C."/>
            <person name="Clum A."/>
            <person name="Coughlan A.Y."/>
            <person name="Deshpande S."/>
            <person name="Douglass A.P."/>
            <person name="Hanson S.J."/>
            <person name="Klenk H.-P."/>
            <person name="LaButti K.M."/>
            <person name="Lapidus A."/>
            <person name="Lindquist E.A."/>
            <person name="Lipzen A.M."/>
            <person name="Meier-Kolthoff J.P."/>
            <person name="Ohm R.A."/>
            <person name="Otillar R.P."/>
            <person name="Pangilinan J.L."/>
            <person name="Peng Y."/>
            <person name="Rokas A."/>
            <person name="Rosa C.A."/>
            <person name="Scheuner C."/>
            <person name="Sibirny A.A."/>
            <person name="Slot J.C."/>
            <person name="Stielow J.B."/>
            <person name="Sun H."/>
            <person name="Kurtzman C.P."/>
            <person name="Blackwell M."/>
            <person name="Grigoriev I.V."/>
            <person name="Jeffries T.W."/>
        </authorList>
    </citation>
    <scope>NUCLEOTIDE SEQUENCE [LARGE SCALE GENOMIC DNA]</scope>
    <source>
        <strain evidence="12">ATCC 58044 / CBS 1984 / NCYC 433 / NRRL Y-366-8</strain>
    </source>
</reference>
<dbReference type="RefSeq" id="XP_019039317.1">
    <property type="nucleotide sequence ID" value="XM_019183415.1"/>
</dbReference>
<evidence type="ECO:0000256" key="1">
    <source>
        <dbReference type="ARBA" id="ARBA00005054"/>
    </source>
</evidence>
<proteinExistence type="inferred from homology"/>
<evidence type="ECO:0000256" key="7">
    <source>
        <dbReference type="ARBA" id="ARBA00041324"/>
    </source>
</evidence>
<dbReference type="SUPFAM" id="SSF53328">
    <property type="entry name" value="Formyltransferase"/>
    <property type="match status" value="1"/>
</dbReference>
<evidence type="ECO:0000256" key="4">
    <source>
        <dbReference type="ARBA" id="ARBA00022679"/>
    </source>
</evidence>
<evidence type="ECO:0000313" key="11">
    <source>
        <dbReference type="EMBL" id="ODQ60110.1"/>
    </source>
</evidence>